<dbReference type="InterPro" id="IPR038063">
    <property type="entry name" value="Transpep_catalytic_dom"/>
</dbReference>
<dbReference type="PANTHER" id="PTHR41533:SF2">
    <property type="entry name" value="BLR7131 PROTEIN"/>
    <property type="match status" value="1"/>
</dbReference>
<evidence type="ECO:0000256" key="3">
    <source>
        <dbReference type="ARBA" id="ARBA00022679"/>
    </source>
</evidence>
<keyword evidence="5 7" id="KW-0573">Peptidoglycan synthesis</keyword>
<evidence type="ECO:0000256" key="5">
    <source>
        <dbReference type="ARBA" id="ARBA00022984"/>
    </source>
</evidence>
<dbReference type="Proteomes" id="UP000818603">
    <property type="component" value="Unassembled WGS sequence"/>
</dbReference>
<feature type="active site" description="Nucleophile" evidence="7">
    <location>
        <position position="454"/>
    </location>
</feature>
<feature type="signal peptide" evidence="8">
    <location>
        <begin position="1"/>
        <end position="23"/>
    </location>
</feature>
<evidence type="ECO:0000256" key="6">
    <source>
        <dbReference type="ARBA" id="ARBA00023316"/>
    </source>
</evidence>
<comment type="pathway">
    <text evidence="1 7">Cell wall biogenesis; peptidoglycan biosynthesis.</text>
</comment>
<dbReference type="InterPro" id="IPR045380">
    <property type="entry name" value="LD_TPept_scaffold_dom"/>
</dbReference>
<reference evidence="10 11" key="1">
    <citation type="submission" date="2020-02" db="EMBL/GenBank/DDBJ databases">
        <title>Genome sequence of Parvularcula flava strain NH6-79.</title>
        <authorList>
            <person name="Abdul Karim M.H."/>
            <person name="Lam M.Q."/>
            <person name="Chen S.J."/>
            <person name="Yahya A."/>
            <person name="Shahir S."/>
            <person name="Shamsir M.S."/>
            <person name="Chong C.S."/>
        </authorList>
    </citation>
    <scope>NUCLEOTIDE SEQUENCE [LARGE SCALE GENOMIC DNA]</scope>
    <source>
        <strain evidence="10 11">NH6-79</strain>
    </source>
</reference>
<accession>A0ABX0HMS6</accession>
<comment type="similarity">
    <text evidence="2">Belongs to the YkuD family.</text>
</comment>
<dbReference type="SUPFAM" id="SSF47090">
    <property type="entry name" value="PGBD-like"/>
    <property type="match status" value="1"/>
</dbReference>
<feature type="chain" id="PRO_5045421275" evidence="8">
    <location>
        <begin position="24"/>
        <end position="535"/>
    </location>
</feature>
<evidence type="ECO:0000256" key="2">
    <source>
        <dbReference type="ARBA" id="ARBA00005992"/>
    </source>
</evidence>
<dbReference type="InterPro" id="IPR005490">
    <property type="entry name" value="LD_TPept_cat_dom"/>
</dbReference>
<keyword evidence="3" id="KW-0808">Transferase</keyword>
<evidence type="ECO:0000313" key="11">
    <source>
        <dbReference type="Proteomes" id="UP000818603"/>
    </source>
</evidence>
<proteinExistence type="inferred from homology"/>
<dbReference type="InterPro" id="IPR002477">
    <property type="entry name" value="Peptidoglycan-bd-like"/>
</dbReference>
<dbReference type="PANTHER" id="PTHR41533">
    <property type="entry name" value="L,D-TRANSPEPTIDASE HI_1667-RELATED"/>
    <property type="match status" value="1"/>
</dbReference>
<gene>
    <name evidence="10" type="ORF">FF098_015650</name>
</gene>
<feature type="active site" description="Proton donor/acceptor" evidence="7">
    <location>
        <position position="435"/>
    </location>
</feature>
<evidence type="ECO:0000313" key="10">
    <source>
        <dbReference type="EMBL" id="NHK29352.1"/>
    </source>
</evidence>
<dbReference type="Pfam" id="PF20142">
    <property type="entry name" value="Scaffold"/>
    <property type="match status" value="1"/>
</dbReference>
<dbReference type="Pfam" id="PF01471">
    <property type="entry name" value="PG_binding_1"/>
    <property type="match status" value="1"/>
</dbReference>
<dbReference type="Gene3D" id="2.40.440.10">
    <property type="entry name" value="L,D-transpeptidase catalytic domain-like"/>
    <property type="match status" value="1"/>
</dbReference>
<sequence length="535" mass="60305">MTHRRKLTIALLSATCLLIPACSEETSSAGVQPVGEQAQEDEKARLTAALQDQPEWMQVAYSDTDYRMIWTGMFDRPTRNYDQLTTYLREAEENGVMVTSRRVQQLEDARNATPVEREIIAARVFAETVEELRNGVTTPLFEIPDVEELTDRQESYDAILQQAYTRENPAELINMALEDNFIVANLLDALEEYRGYKEQGGWAQISFDERKIEVGATDESIPLVRARLEAEGFETGATPEDPNLFDENLEQALMDFQRTRSMMEDGIIGPSTIDALNESVDDLIAKLEINIERARWLPESLGEKAAFVNIADYKVRMLKGDRIVDEMDVIVGEVNNQTPVFADKMETVVINPYWNVPSSITIGEIAPKQLSNANYIASQNMEVLIGGDIVSPSSVDWSAAANGDLNFRVRQRPGDNNALGQIKFLFPNQYAVYLHDSPAEQLFSQDLRTFSHGCIRLQDPMRFAAFVTESASGWDRAKVEQAVASKERVEFQLDEQFPVYITYFTAWAGPEGNVSFARDVYERDGRIASALQTRI</sequence>
<dbReference type="PROSITE" id="PS52029">
    <property type="entry name" value="LD_TPASE"/>
    <property type="match status" value="1"/>
</dbReference>
<dbReference type="EMBL" id="VCJR02000004">
    <property type="protein sequence ID" value="NHK29352.1"/>
    <property type="molecule type" value="Genomic_DNA"/>
</dbReference>
<feature type="domain" description="L,D-TPase catalytic" evidence="9">
    <location>
        <begin position="304"/>
        <end position="482"/>
    </location>
</feature>
<evidence type="ECO:0000256" key="4">
    <source>
        <dbReference type="ARBA" id="ARBA00022960"/>
    </source>
</evidence>
<keyword evidence="8" id="KW-0732">Signal</keyword>
<organism evidence="10 11">
    <name type="scientific">Aquisalinus luteolus</name>
    <dbReference type="NCBI Taxonomy" id="1566827"/>
    <lineage>
        <taxon>Bacteria</taxon>
        <taxon>Pseudomonadati</taxon>
        <taxon>Pseudomonadota</taxon>
        <taxon>Alphaproteobacteria</taxon>
        <taxon>Parvularculales</taxon>
        <taxon>Parvularculaceae</taxon>
        <taxon>Aquisalinus</taxon>
    </lineage>
</organism>
<dbReference type="Gene3D" id="1.10.101.10">
    <property type="entry name" value="PGBD-like superfamily/PGBD"/>
    <property type="match status" value="1"/>
</dbReference>
<keyword evidence="11" id="KW-1185">Reference proteome</keyword>
<dbReference type="InterPro" id="IPR036365">
    <property type="entry name" value="PGBD-like_sf"/>
</dbReference>
<evidence type="ECO:0000256" key="1">
    <source>
        <dbReference type="ARBA" id="ARBA00004752"/>
    </source>
</evidence>
<evidence type="ECO:0000256" key="8">
    <source>
        <dbReference type="SAM" id="SignalP"/>
    </source>
</evidence>
<comment type="caution">
    <text evidence="10">The sequence shown here is derived from an EMBL/GenBank/DDBJ whole genome shotgun (WGS) entry which is preliminary data.</text>
</comment>
<dbReference type="InterPro" id="IPR036366">
    <property type="entry name" value="PGBDSf"/>
</dbReference>
<dbReference type="InterPro" id="IPR052905">
    <property type="entry name" value="LD-transpeptidase_YkuD-like"/>
</dbReference>
<dbReference type="Pfam" id="PF03734">
    <property type="entry name" value="YkuD"/>
    <property type="match status" value="1"/>
</dbReference>
<name>A0ABX0HMS6_9PROT</name>
<protein>
    <submittedName>
        <fullName evidence="10">L,D-transpeptidase family protein</fullName>
    </submittedName>
</protein>
<keyword evidence="6 7" id="KW-0961">Cell wall biogenesis/degradation</keyword>
<evidence type="ECO:0000259" key="9">
    <source>
        <dbReference type="PROSITE" id="PS52029"/>
    </source>
</evidence>
<evidence type="ECO:0000256" key="7">
    <source>
        <dbReference type="PROSITE-ProRule" id="PRU01373"/>
    </source>
</evidence>
<dbReference type="SUPFAM" id="SSF141523">
    <property type="entry name" value="L,D-transpeptidase catalytic domain-like"/>
    <property type="match status" value="1"/>
</dbReference>
<dbReference type="CDD" id="cd16913">
    <property type="entry name" value="YkuD_like"/>
    <property type="match status" value="1"/>
</dbReference>
<keyword evidence="4 7" id="KW-0133">Cell shape</keyword>
<dbReference type="RefSeq" id="WP_166426586.1">
    <property type="nucleotide sequence ID" value="NZ_BMGZ01000004.1"/>
</dbReference>